<comment type="caution">
    <text evidence="7">The sequence shown here is derived from an EMBL/GenBank/DDBJ whole genome shotgun (WGS) entry which is preliminary data.</text>
</comment>
<sequence length="451" mass="49805">MRKFNEVVIFGGTHGNEMSGIFLVRNWLADPQPLKDICGCNVTPCIANPEAVQLCRRYKDCDLNRQFSVENYQDNHTASTLYEVKRAKHLNSLFSDLDESSNTSQKLLLDLHNTTANTKCCLILTQNDDVLHFHLARYIQNKLPQGVCNILMLPDGMYSHSRTITKYGLGIEVGPQPQGVLRADICSLQKNAVFSALEFSKKFNDGDDFSGGEICIYTVVKPVYFPVDSKGNHIGMVHPKLQDNDFKPLSVTDPVFLMTDGCVKTISDVSVGEPAEGSLSKRTEAPARAAAASPGNRTPLALVEVKTRPLRRSTRHKSFTGDTLSIDVLNANCGLGLIPGPRPPQGRLKSNPGAPVARANVESDGDLCLRRPVEVSKGPARDRRARRRRIDLEEVSSFRQVAAIDRERRRSSARVTSLTFRPEVGRDYPLNLSILLSGGKETNEDSLSNGE</sequence>
<dbReference type="InterPro" id="IPR050178">
    <property type="entry name" value="AspA/AstE_fam"/>
</dbReference>
<keyword evidence="3" id="KW-0378">Hydrolase</keyword>
<keyword evidence="4" id="KW-0862">Zinc</keyword>
<dbReference type="Proteomes" id="UP001642483">
    <property type="component" value="Unassembled WGS sequence"/>
</dbReference>
<keyword evidence="2" id="KW-0479">Metal-binding</keyword>
<feature type="region of interest" description="Disordered" evidence="5">
    <location>
        <begin position="273"/>
        <end position="294"/>
    </location>
</feature>
<dbReference type="Pfam" id="PF24827">
    <property type="entry name" value="AstE_AspA_cat"/>
    <property type="match status" value="1"/>
</dbReference>
<gene>
    <name evidence="7" type="ORF">CVLEPA_LOCUS27785</name>
</gene>
<keyword evidence="8" id="KW-1185">Reference proteome</keyword>
<proteinExistence type="predicted"/>
<accession>A0ABP0GRQ2</accession>
<dbReference type="NCBIfam" id="NF002601">
    <property type="entry name" value="PRK02259.1"/>
    <property type="match status" value="1"/>
</dbReference>
<evidence type="ECO:0000256" key="2">
    <source>
        <dbReference type="ARBA" id="ARBA00022723"/>
    </source>
</evidence>
<evidence type="ECO:0000313" key="8">
    <source>
        <dbReference type="Proteomes" id="UP001642483"/>
    </source>
</evidence>
<dbReference type="PANTHER" id="PTHR15162">
    <property type="entry name" value="ASPARTOACYLASE"/>
    <property type="match status" value="1"/>
</dbReference>
<dbReference type="EMBL" id="CAWYQH010000141">
    <property type="protein sequence ID" value="CAK8694419.1"/>
    <property type="molecule type" value="Genomic_DNA"/>
</dbReference>
<dbReference type="Gene3D" id="3.40.630.10">
    <property type="entry name" value="Zn peptidases"/>
    <property type="match status" value="1"/>
</dbReference>
<evidence type="ECO:0000259" key="6">
    <source>
        <dbReference type="Pfam" id="PF24827"/>
    </source>
</evidence>
<protein>
    <recommendedName>
        <fullName evidence="6">Succinylglutamate desuccinylase/Aspartoacylase catalytic domain-containing protein</fullName>
    </recommendedName>
</protein>
<feature type="domain" description="Succinylglutamate desuccinylase/Aspartoacylase catalytic" evidence="6">
    <location>
        <begin position="5"/>
        <end position="198"/>
    </location>
</feature>
<reference evidence="7 8" key="1">
    <citation type="submission" date="2024-02" db="EMBL/GenBank/DDBJ databases">
        <authorList>
            <person name="Daric V."/>
            <person name="Darras S."/>
        </authorList>
    </citation>
    <scope>NUCLEOTIDE SEQUENCE [LARGE SCALE GENOMIC DNA]</scope>
</reference>
<dbReference type="InterPro" id="IPR055438">
    <property type="entry name" value="AstE_AspA_cat"/>
</dbReference>
<comment type="cofactor">
    <cofactor evidence="1">
        <name>Zn(2+)</name>
        <dbReference type="ChEBI" id="CHEBI:29105"/>
    </cofactor>
</comment>
<dbReference type="Gene3D" id="2.20.25.160">
    <property type="match status" value="1"/>
</dbReference>
<dbReference type="SUPFAM" id="SSF53187">
    <property type="entry name" value="Zn-dependent exopeptidases"/>
    <property type="match status" value="1"/>
</dbReference>
<evidence type="ECO:0000256" key="1">
    <source>
        <dbReference type="ARBA" id="ARBA00001947"/>
    </source>
</evidence>
<dbReference type="PANTHER" id="PTHR15162:SF7">
    <property type="entry name" value="SUCCINYLGLUTAMATE DESUCCINYLASE"/>
    <property type="match status" value="1"/>
</dbReference>
<organism evidence="7 8">
    <name type="scientific">Clavelina lepadiformis</name>
    <name type="common">Light-bulb sea squirt</name>
    <name type="synonym">Ascidia lepadiformis</name>
    <dbReference type="NCBI Taxonomy" id="159417"/>
    <lineage>
        <taxon>Eukaryota</taxon>
        <taxon>Metazoa</taxon>
        <taxon>Chordata</taxon>
        <taxon>Tunicata</taxon>
        <taxon>Ascidiacea</taxon>
        <taxon>Aplousobranchia</taxon>
        <taxon>Clavelinidae</taxon>
        <taxon>Clavelina</taxon>
    </lineage>
</organism>
<name>A0ABP0GRQ2_CLALP</name>
<evidence type="ECO:0000256" key="3">
    <source>
        <dbReference type="ARBA" id="ARBA00022801"/>
    </source>
</evidence>
<evidence type="ECO:0000256" key="4">
    <source>
        <dbReference type="ARBA" id="ARBA00022833"/>
    </source>
</evidence>
<evidence type="ECO:0000313" key="7">
    <source>
        <dbReference type="EMBL" id="CAK8694419.1"/>
    </source>
</evidence>
<evidence type="ECO:0000256" key="5">
    <source>
        <dbReference type="SAM" id="MobiDB-lite"/>
    </source>
</evidence>